<dbReference type="PANTHER" id="PTHR47266">
    <property type="entry name" value="ENDONUCLEASE-RELATED"/>
    <property type="match status" value="1"/>
</dbReference>
<dbReference type="Pfam" id="PF17921">
    <property type="entry name" value="Integrase_H2C2"/>
    <property type="match status" value="1"/>
</dbReference>
<evidence type="ECO:0000313" key="3">
    <source>
        <dbReference type="Proteomes" id="UP000030854"/>
    </source>
</evidence>
<keyword evidence="3" id="KW-1185">Reference proteome</keyword>
<dbReference type="Gene3D" id="1.10.340.70">
    <property type="match status" value="1"/>
</dbReference>
<gene>
    <name evidence="2" type="ORF">EV44_g1750</name>
</gene>
<comment type="caution">
    <text evidence="2">The sequence shown here is derived from an EMBL/GenBank/DDBJ whole genome shotgun (WGS) entry which is preliminary data.</text>
</comment>
<reference evidence="2 3" key="1">
    <citation type="journal article" date="2014" name="BMC Genomics">
        <title>Adaptive genomic structural variation in the grape powdery mildew pathogen, Erysiphe necator.</title>
        <authorList>
            <person name="Jones L."/>
            <person name="Riaz S."/>
            <person name="Morales-Cruz A."/>
            <person name="Amrine K.C."/>
            <person name="McGuire B."/>
            <person name="Gubler W.D."/>
            <person name="Walker M.A."/>
            <person name="Cantu D."/>
        </authorList>
    </citation>
    <scope>NUCLEOTIDE SEQUENCE [LARGE SCALE GENOMIC DNA]</scope>
    <source>
        <strain evidence="3">c</strain>
    </source>
</reference>
<protein>
    <recommendedName>
        <fullName evidence="1">Integrase zinc-binding domain-containing protein</fullName>
    </recommendedName>
</protein>
<evidence type="ECO:0000313" key="2">
    <source>
        <dbReference type="EMBL" id="KHJ32575.1"/>
    </source>
</evidence>
<dbReference type="InterPro" id="IPR052160">
    <property type="entry name" value="Gypsy_RT_Integrase-like"/>
</dbReference>
<dbReference type="STRING" id="52586.A0A0B1P5F9"/>
<name>A0A0B1P5F9_UNCNE</name>
<accession>A0A0B1P5F9</accession>
<sequence>MSRRGKCQGTDVPEEPWLKFGYPLTTFLRWIEASGDDIDEEFVVWGLYVKNKEDERLTDRCIRLLKPKALVAIQITQISSNHPSTVLAIKIGASEFPTDLNLKVSISESSLINNEYLLFRGRKWVPERFNLRTELIQKVHDSPLSGHPGRELNYALVARQFFLPGMAKDIRTFVGICNEYERNKAWRSRRQGFLKPLPIPDHIWSKISIDFIIDLPKSGNCINMIFL</sequence>
<evidence type="ECO:0000259" key="1">
    <source>
        <dbReference type="Pfam" id="PF17921"/>
    </source>
</evidence>
<proteinExistence type="predicted"/>
<dbReference type="EMBL" id="JNVN01001974">
    <property type="protein sequence ID" value="KHJ32575.1"/>
    <property type="molecule type" value="Genomic_DNA"/>
</dbReference>
<dbReference type="InterPro" id="IPR041588">
    <property type="entry name" value="Integrase_H2C2"/>
</dbReference>
<dbReference type="Proteomes" id="UP000030854">
    <property type="component" value="Unassembled WGS sequence"/>
</dbReference>
<dbReference type="AlphaFoldDB" id="A0A0B1P5F9"/>
<organism evidence="2 3">
    <name type="scientific">Uncinula necator</name>
    <name type="common">Grape powdery mildew</name>
    <dbReference type="NCBI Taxonomy" id="52586"/>
    <lineage>
        <taxon>Eukaryota</taxon>
        <taxon>Fungi</taxon>
        <taxon>Dikarya</taxon>
        <taxon>Ascomycota</taxon>
        <taxon>Pezizomycotina</taxon>
        <taxon>Leotiomycetes</taxon>
        <taxon>Erysiphales</taxon>
        <taxon>Erysiphaceae</taxon>
        <taxon>Erysiphe</taxon>
    </lineage>
</organism>
<dbReference type="HOGENOM" id="CLU_1220473_0_0_1"/>
<feature type="domain" description="Integrase zinc-binding" evidence="1">
    <location>
        <begin position="130"/>
        <end position="185"/>
    </location>
</feature>